<dbReference type="Pfam" id="PF03184">
    <property type="entry name" value="DDE_1"/>
    <property type="match status" value="1"/>
</dbReference>
<proteinExistence type="predicted"/>
<protein>
    <recommendedName>
        <fullName evidence="1">DDE-1 domain-containing protein</fullName>
    </recommendedName>
</protein>
<feature type="non-terminal residue" evidence="2">
    <location>
        <position position="1"/>
    </location>
</feature>
<sequence>TRVSKGKKKKLTYLVVTNADGSRKLPPLIIGKVYKPHCFWNKTGSELGSHYQNNVKAWMMASIYQEWLLDWDHKL</sequence>
<evidence type="ECO:0000313" key="3">
    <source>
        <dbReference type="Proteomes" id="UP000054217"/>
    </source>
</evidence>
<accession>A0A0C3K7T4</accession>
<reference evidence="3" key="2">
    <citation type="submission" date="2015-01" db="EMBL/GenBank/DDBJ databases">
        <title>Evolutionary Origins and Diversification of the Mycorrhizal Mutualists.</title>
        <authorList>
            <consortium name="DOE Joint Genome Institute"/>
            <consortium name="Mycorrhizal Genomics Consortium"/>
            <person name="Kohler A."/>
            <person name="Kuo A."/>
            <person name="Nagy L.G."/>
            <person name="Floudas D."/>
            <person name="Copeland A."/>
            <person name="Barry K.W."/>
            <person name="Cichocki N."/>
            <person name="Veneault-Fourrey C."/>
            <person name="LaButti K."/>
            <person name="Lindquist E.A."/>
            <person name="Lipzen A."/>
            <person name="Lundell T."/>
            <person name="Morin E."/>
            <person name="Murat C."/>
            <person name="Riley R."/>
            <person name="Ohm R."/>
            <person name="Sun H."/>
            <person name="Tunlid A."/>
            <person name="Henrissat B."/>
            <person name="Grigoriev I.V."/>
            <person name="Hibbett D.S."/>
            <person name="Martin F."/>
        </authorList>
    </citation>
    <scope>NUCLEOTIDE SEQUENCE [LARGE SCALE GENOMIC DNA]</scope>
    <source>
        <strain evidence="3">Marx 270</strain>
    </source>
</reference>
<reference evidence="2 3" key="1">
    <citation type="submission" date="2014-04" db="EMBL/GenBank/DDBJ databases">
        <authorList>
            <consortium name="DOE Joint Genome Institute"/>
            <person name="Kuo A."/>
            <person name="Kohler A."/>
            <person name="Costa M.D."/>
            <person name="Nagy L.G."/>
            <person name="Floudas D."/>
            <person name="Copeland A."/>
            <person name="Barry K.W."/>
            <person name="Cichocki N."/>
            <person name="Veneault-Fourrey C."/>
            <person name="LaButti K."/>
            <person name="Lindquist E.A."/>
            <person name="Lipzen A."/>
            <person name="Lundell T."/>
            <person name="Morin E."/>
            <person name="Murat C."/>
            <person name="Sun H."/>
            <person name="Tunlid A."/>
            <person name="Henrissat B."/>
            <person name="Grigoriev I.V."/>
            <person name="Hibbett D.S."/>
            <person name="Martin F."/>
            <person name="Nordberg H.P."/>
            <person name="Cantor M.N."/>
            <person name="Hua S.X."/>
        </authorList>
    </citation>
    <scope>NUCLEOTIDE SEQUENCE [LARGE SCALE GENOMIC DNA]</scope>
    <source>
        <strain evidence="2 3">Marx 270</strain>
    </source>
</reference>
<dbReference type="Proteomes" id="UP000054217">
    <property type="component" value="Unassembled WGS sequence"/>
</dbReference>
<dbReference type="HOGENOM" id="CLU_018294_9_0_1"/>
<gene>
    <name evidence="2" type="ORF">M404DRAFT_140676</name>
</gene>
<dbReference type="GO" id="GO:0003676">
    <property type="term" value="F:nucleic acid binding"/>
    <property type="evidence" value="ECO:0007669"/>
    <property type="project" value="InterPro"/>
</dbReference>
<dbReference type="InterPro" id="IPR004875">
    <property type="entry name" value="DDE_SF_endonuclease_dom"/>
</dbReference>
<feature type="domain" description="DDE-1" evidence="1">
    <location>
        <begin position="8"/>
        <end position="72"/>
    </location>
</feature>
<dbReference type="OrthoDB" id="162969at2759"/>
<evidence type="ECO:0000259" key="1">
    <source>
        <dbReference type="Pfam" id="PF03184"/>
    </source>
</evidence>
<dbReference type="InParanoid" id="A0A0C3K7T4"/>
<dbReference type="AlphaFoldDB" id="A0A0C3K7T4"/>
<evidence type="ECO:0000313" key="2">
    <source>
        <dbReference type="EMBL" id="KIO05652.1"/>
    </source>
</evidence>
<dbReference type="EMBL" id="KN831966">
    <property type="protein sequence ID" value="KIO05652.1"/>
    <property type="molecule type" value="Genomic_DNA"/>
</dbReference>
<dbReference type="STRING" id="870435.A0A0C3K7T4"/>
<keyword evidence="3" id="KW-1185">Reference proteome</keyword>
<name>A0A0C3K7T4_PISTI</name>
<organism evidence="2 3">
    <name type="scientific">Pisolithus tinctorius Marx 270</name>
    <dbReference type="NCBI Taxonomy" id="870435"/>
    <lineage>
        <taxon>Eukaryota</taxon>
        <taxon>Fungi</taxon>
        <taxon>Dikarya</taxon>
        <taxon>Basidiomycota</taxon>
        <taxon>Agaricomycotina</taxon>
        <taxon>Agaricomycetes</taxon>
        <taxon>Agaricomycetidae</taxon>
        <taxon>Boletales</taxon>
        <taxon>Sclerodermatineae</taxon>
        <taxon>Pisolithaceae</taxon>
        <taxon>Pisolithus</taxon>
    </lineage>
</organism>